<dbReference type="EMBL" id="JADIMS010000059">
    <property type="protein sequence ID" value="MBO8450207.1"/>
    <property type="molecule type" value="Genomic_DNA"/>
</dbReference>
<keyword evidence="1" id="KW-1133">Transmembrane helix</keyword>
<feature type="transmembrane region" description="Helical" evidence="1">
    <location>
        <begin position="28"/>
        <end position="47"/>
    </location>
</feature>
<keyword evidence="1" id="KW-0812">Transmembrane</keyword>
<dbReference type="AlphaFoldDB" id="A0A9D9ELU3"/>
<accession>A0A9D9ELU3</accession>
<comment type="caution">
    <text evidence="2">The sequence shown here is derived from an EMBL/GenBank/DDBJ whole genome shotgun (WGS) entry which is preliminary data.</text>
</comment>
<keyword evidence="1" id="KW-0472">Membrane</keyword>
<proteinExistence type="predicted"/>
<sequence>MRKKLYLLAAIDLLFIMVTFFTCWKISLALIILSLLTGICGLSFLVLNKLFKKTNYWKNLFDFQKRFVSNEGYRDNISRNYDIINLGSNPAMFAFFYEQVRGQNWSTGSQGLSMDFEILKYFHSYLRDGGIVLIPIMPFTAISQYLKNKPEYWSDNYYMKFASILDGYQANHLNGAKNYLLMLKCPLLYNIKGIKYLFHDVERDHRLEIAEQPMQALDMEQDARLCIQSWMKEFDVTDMEAFYSDKFAEYYEEGTQILRDMINYCLERNYKPVIITIPMTSYLGEMFNEEFRQKMVKDFVSKANEKDVLFLDYWNQRVFTDSSLYFNSFYFNLRGRKLFTAQVLKELGLMS</sequence>
<protein>
    <submittedName>
        <fullName evidence="2">Uncharacterized protein</fullName>
    </submittedName>
</protein>
<evidence type="ECO:0000313" key="2">
    <source>
        <dbReference type="EMBL" id="MBO8450207.1"/>
    </source>
</evidence>
<evidence type="ECO:0000256" key="1">
    <source>
        <dbReference type="SAM" id="Phobius"/>
    </source>
</evidence>
<name>A0A9D9ELU3_9SPIR</name>
<organism evidence="2 3">
    <name type="scientific">Candidatus Avitreponema avistercoris</name>
    <dbReference type="NCBI Taxonomy" id="2840705"/>
    <lineage>
        <taxon>Bacteria</taxon>
        <taxon>Pseudomonadati</taxon>
        <taxon>Spirochaetota</taxon>
        <taxon>Spirochaetia</taxon>
        <taxon>Spirochaetales</taxon>
        <taxon>Candidatus Avitreponema</taxon>
    </lineage>
</organism>
<reference evidence="2" key="2">
    <citation type="journal article" date="2021" name="PeerJ">
        <title>Extensive microbial diversity within the chicken gut microbiome revealed by metagenomics and culture.</title>
        <authorList>
            <person name="Gilroy R."/>
            <person name="Ravi A."/>
            <person name="Getino M."/>
            <person name="Pursley I."/>
            <person name="Horton D.L."/>
            <person name="Alikhan N.F."/>
            <person name="Baker D."/>
            <person name="Gharbi K."/>
            <person name="Hall N."/>
            <person name="Watson M."/>
            <person name="Adriaenssens E.M."/>
            <person name="Foster-Nyarko E."/>
            <person name="Jarju S."/>
            <person name="Secka A."/>
            <person name="Antonio M."/>
            <person name="Oren A."/>
            <person name="Chaudhuri R.R."/>
            <person name="La Ragione R."/>
            <person name="Hildebrand F."/>
            <person name="Pallen M.J."/>
        </authorList>
    </citation>
    <scope>NUCLEOTIDE SEQUENCE</scope>
    <source>
        <strain evidence="2">B3-4054</strain>
    </source>
</reference>
<dbReference type="Proteomes" id="UP000823616">
    <property type="component" value="Unassembled WGS sequence"/>
</dbReference>
<evidence type="ECO:0000313" key="3">
    <source>
        <dbReference type="Proteomes" id="UP000823616"/>
    </source>
</evidence>
<gene>
    <name evidence="2" type="ORF">IAA96_03790</name>
</gene>
<feature type="transmembrane region" description="Helical" evidence="1">
    <location>
        <begin position="5"/>
        <end position="22"/>
    </location>
</feature>
<reference evidence="2" key="1">
    <citation type="submission" date="2020-10" db="EMBL/GenBank/DDBJ databases">
        <authorList>
            <person name="Gilroy R."/>
        </authorList>
    </citation>
    <scope>NUCLEOTIDE SEQUENCE</scope>
    <source>
        <strain evidence="2">B3-4054</strain>
    </source>
</reference>